<comment type="caution">
    <text evidence="2">The sequence shown here is derived from an EMBL/GenBank/DDBJ whole genome shotgun (WGS) entry which is preliminary data.</text>
</comment>
<dbReference type="Proteomes" id="UP000319931">
    <property type="component" value="Unassembled WGS sequence"/>
</dbReference>
<organism evidence="2 3">
    <name type="scientific">Sphingomonas glacialis</name>
    <dbReference type="NCBI Taxonomy" id="658225"/>
    <lineage>
        <taxon>Bacteria</taxon>
        <taxon>Pseudomonadati</taxon>
        <taxon>Pseudomonadota</taxon>
        <taxon>Alphaproteobacteria</taxon>
        <taxon>Sphingomonadales</taxon>
        <taxon>Sphingomonadaceae</taxon>
        <taxon>Sphingomonas</taxon>
    </lineage>
</organism>
<dbReference type="AlphaFoldDB" id="A0A502FTZ5"/>
<feature type="transmembrane region" description="Helical" evidence="1">
    <location>
        <begin position="48"/>
        <end position="66"/>
    </location>
</feature>
<keyword evidence="1" id="KW-1133">Transmembrane helix</keyword>
<proteinExistence type="predicted"/>
<feature type="transmembrane region" description="Helical" evidence="1">
    <location>
        <begin position="222"/>
        <end position="242"/>
    </location>
</feature>
<evidence type="ECO:0000313" key="3">
    <source>
        <dbReference type="Proteomes" id="UP000319931"/>
    </source>
</evidence>
<dbReference type="EMBL" id="RCZC01000003">
    <property type="protein sequence ID" value="TPG52924.1"/>
    <property type="molecule type" value="Genomic_DNA"/>
</dbReference>
<protein>
    <submittedName>
        <fullName evidence="2">Uncharacterized protein</fullName>
    </submittedName>
</protein>
<feature type="transmembrane region" description="Helical" evidence="1">
    <location>
        <begin position="305"/>
        <end position="321"/>
    </location>
</feature>
<dbReference type="OrthoDB" id="7184927at2"/>
<keyword evidence="1" id="KW-0472">Membrane</keyword>
<feature type="transmembrane region" description="Helical" evidence="1">
    <location>
        <begin position="193"/>
        <end position="210"/>
    </location>
</feature>
<gene>
    <name evidence="2" type="ORF">EAH76_13835</name>
</gene>
<accession>A0A502FTZ5</accession>
<feature type="transmembrane region" description="Helical" evidence="1">
    <location>
        <begin position="86"/>
        <end position="105"/>
    </location>
</feature>
<name>A0A502FTZ5_9SPHN</name>
<evidence type="ECO:0000256" key="1">
    <source>
        <dbReference type="SAM" id="Phobius"/>
    </source>
</evidence>
<sequence>MTQMKTGPGIGAATPGSGAYAPLPPLPGLTGTADLAGLEPMAPLKRRWPSYLGAAVTVVMIVWLGLKLRALGVDSLLAAMPTNPLFYVFFALLYIAPVTGDFIIFRRLWGIPAAGFVALTKKRIANDILNYSGEAYFYAWARQRSSMVAAPFGAVKDVSILSAIAGNMVTLAMIAVAMPLGIGLLTPHGLHNAIWSVVAVFAMSLPFLIFSKRVFSLPRATLWWIFGIHCLRLIAGCVLIAFTWHFGLPTVTLGMWLLLSAARMIVGRLPLVPNKDLLFATFATLLIGQDAELSVLIAVTAALPLLVHVVLVAIFGLVGLVRKN</sequence>
<keyword evidence="1" id="KW-0812">Transmembrane</keyword>
<feature type="transmembrane region" description="Helical" evidence="1">
    <location>
        <begin position="160"/>
        <end position="181"/>
    </location>
</feature>
<reference evidence="2 3" key="1">
    <citation type="journal article" date="2019" name="Environ. Microbiol.">
        <title>Species interactions and distinct microbial communities in high Arctic permafrost affected cryosols are associated with the CH4 and CO2 gas fluxes.</title>
        <authorList>
            <person name="Altshuler I."/>
            <person name="Hamel J."/>
            <person name="Turney S."/>
            <person name="Magnuson E."/>
            <person name="Levesque R."/>
            <person name="Greer C."/>
            <person name="Whyte L.G."/>
        </authorList>
    </citation>
    <scope>NUCLEOTIDE SEQUENCE [LARGE SCALE GENOMIC DNA]</scope>
    <source>
        <strain evidence="2 3">E6.1</strain>
    </source>
</reference>
<evidence type="ECO:0000313" key="2">
    <source>
        <dbReference type="EMBL" id="TPG52924.1"/>
    </source>
</evidence>
<keyword evidence="3" id="KW-1185">Reference proteome</keyword>